<dbReference type="InterPro" id="IPR000073">
    <property type="entry name" value="AB_hydrolase_1"/>
</dbReference>
<dbReference type="PANTHER" id="PTHR37017">
    <property type="entry name" value="AB HYDROLASE-1 DOMAIN-CONTAINING PROTEIN-RELATED"/>
    <property type="match status" value="1"/>
</dbReference>
<evidence type="ECO:0000313" key="2">
    <source>
        <dbReference type="EMBL" id="SFB61280.1"/>
    </source>
</evidence>
<dbReference type="Gene3D" id="3.40.50.1820">
    <property type="entry name" value="alpha/beta hydrolase"/>
    <property type="match status" value="1"/>
</dbReference>
<organism evidence="2 3">
    <name type="scientific">Amycolatopsis marina</name>
    <dbReference type="NCBI Taxonomy" id="490629"/>
    <lineage>
        <taxon>Bacteria</taxon>
        <taxon>Bacillati</taxon>
        <taxon>Actinomycetota</taxon>
        <taxon>Actinomycetes</taxon>
        <taxon>Pseudonocardiales</taxon>
        <taxon>Pseudonocardiaceae</taxon>
        <taxon>Amycolatopsis</taxon>
    </lineage>
</organism>
<name>A0A1I1CKW8_9PSEU</name>
<accession>A0A1I1CKW8</accession>
<dbReference type="EMBL" id="FOKG01000027">
    <property type="protein sequence ID" value="SFB61280.1"/>
    <property type="molecule type" value="Genomic_DNA"/>
</dbReference>
<dbReference type="SUPFAM" id="SSF53474">
    <property type="entry name" value="alpha/beta-Hydrolases"/>
    <property type="match status" value="1"/>
</dbReference>
<evidence type="ECO:0000259" key="1">
    <source>
        <dbReference type="Pfam" id="PF12697"/>
    </source>
</evidence>
<gene>
    <name evidence="2" type="ORF">SAMN05216266_12770</name>
</gene>
<dbReference type="Proteomes" id="UP000243799">
    <property type="component" value="Unassembled WGS sequence"/>
</dbReference>
<dbReference type="STRING" id="490629.SAMN05216266_12770"/>
<sequence>MTTPTFVLVHGSGTSSFMWAPLQRELALLGHRSYAVDLPGHGLDAQYPLAYQAPQDLNAFGSEPSVLAGVTLDDNVEALLGTVRALLRNGPVVLVGASLGGVTISAAANRAPELVDHLVYISAWACVSKASPVEYMGEPEFAESLLPGLADLNVGDPAVVGVGRANYRTADPELLGRLKAATMHDVTDEQFMAFLNTMQPDESIQVMMGDARVDAATWGRIPHTFVRLTEDRSLPIAMQDRLIREADELTPNNPFRVHTLDASHAGFIHRSDEVAQTLSGTL</sequence>
<dbReference type="InterPro" id="IPR029058">
    <property type="entry name" value="AB_hydrolase_fold"/>
</dbReference>
<evidence type="ECO:0000313" key="3">
    <source>
        <dbReference type="Proteomes" id="UP000243799"/>
    </source>
</evidence>
<dbReference type="RefSeq" id="WP_091678461.1">
    <property type="nucleotide sequence ID" value="NZ_FOKG01000027.1"/>
</dbReference>
<dbReference type="InterPro" id="IPR052897">
    <property type="entry name" value="Sec-Metab_Biosynth_Hydrolase"/>
</dbReference>
<dbReference type="OrthoDB" id="3827413at2"/>
<dbReference type="GO" id="GO:0003824">
    <property type="term" value="F:catalytic activity"/>
    <property type="evidence" value="ECO:0007669"/>
    <property type="project" value="UniProtKB-ARBA"/>
</dbReference>
<dbReference type="PANTHER" id="PTHR37017:SF11">
    <property type="entry name" value="ESTERASE_LIPASE_THIOESTERASE DOMAIN-CONTAINING PROTEIN"/>
    <property type="match status" value="1"/>
</dbReference>
<dbReference type="Pfam" id="PF12697">
    <property type="entry name" value="Abhydrolase_6"/>
    <property type="match status" value="1"/>
</dbReference>
<keyword evidence="3" id="KW-1185">Reference proteome</keyword>
<proteinExistence type="predicted"/>
<dbReference type="AlphaFoldDB" id="A0A1I1CKW8"/>
<feature type="domain" description="AB hydrolase-1" evidence="1">
    <location>
        <begin position="6"/>
        <end position="276"/>
    </location>
</feature>
<reference evidence="3" key="1">
    <citation type="submission" date="2016-10" db="EMBL/GenBank/DDBJ databases">
        <authorList>
            <person name="Varghese N."/>
            <person name="Submissions S."/>
        </authorList>
    </citation>
    <scope>NUCLEOTIDE SEQUENCE [LARGE SCALE GENOMIC DNA]</scope>
    <source>
        <strain evidence="3">CGMCC 4.3568</strain>
    </source>
</reference>
<protein>
    <submittedName>
        <fullName evidence="2">Pimeloyl-ACP methyl ester carboxylesterase</fullName>
    </submittedName>
</protein>